<dbReference type="Proteomes" id="UP000593567">
    <property type="component" value="Unassembled WGS sequence"/>
</dbReference>
<dbReference type="PROSITE" id="PS51257">
    <property type="entry name" value="PROKAR_LIPOPROTEIN"/>
    <property type="match status" value="1"/>
</dbReference>
<feature type="chain" id="PRO_5029821520" description="Secreted protein" evidence="1">
    <location>
        <begin position="23"/>
        <end position="66"/>
    </location>
</feature>
<dbReference type="EMBL" id="VXIV02002080">
    <property type="protein sequence ID" value="KAF6027519.1"/>
    <property type="molecule type" value="Genomic_DNA"/>
</dbReference>
<comment type="caution">
    <text evidence="2">The sequence shown here is derived from an EMBL/GenBank/DDBJ whole genome shotgun (WGS) entry which is preliminary data.</text>
</comment>
<evidence type="ECO:0000256" key="1">
    <source>
        <dbReference type="SAM" id="SignalP"/>
    </source>
</evidence>
<proteinExistence type="predicted"/>
<sequence length="66" mass="7490">MTGVLRIACDLLVTAVLDLCWCMMSCCMVGCACPSRRQPLYSMVNMYNSYHSPSKTDRSEDYKVKL</sequence>
<feature type="signal peptide" evidence="1">
    <location>
        <begin position="1"/>
        <end position="22"/>
    </location>
</feature>
<keyword evidence="1" id="KW-0732">Signal</keyword>
<evidence type="ECO:0008006" key="4">
    <source>
        <dbReference type="Google" id="ProtNLM"/>
    </source>
</evidence>
<evidence type="ECO:0000313" key="3">
    <source>
        <dbReference type="Proteomes" id="UP000593567"/>
    </source>
</evidence>
<name>A0A7J7JMF5_BUGNE</name>
<accession>A0A7J7JMF5</accession>
<protein>
    <recommendedName>
        <fullName evidence="4">Secreted protein</fullName>
    </recommendedName>
</protein>
<organism evidence="2 3">
    <name type="scientific">Bugula neritina</name>
    <name type="common">Brown bryozoan</name>
    <name type="synonym">Sertularia neritina</name>
    <dbReference type="NCBI Taxonomy" id="10212"/>
    <lineage>
        <taxon>Eukaryota</taxon>
        <taxon>Metazoa</taxon>
        <taxon>Spiralia</taxon>
        <taxon>Lophotrochozoa</taxon>
        <taxon>Bryozoa</taxon>
        <taxon>Gymnolaemata</taxon>
        <taxon>Cheilostomatida</taxon>
        <taxon>Flustrina</taxon>
        <taxon>Buguloidea</taxon>
        <taxon>Bugulidae</taxon>
        <taxon>Bugula</taxon>
    </lineage>
</organism>
<keyword evidence="3" id="KW-1185">Reference proteome</keyword>
<reference evidence="2" key="1">
    <citation type="submission" date="2020-06" db="EMBL/GenBank/DDBJ databases">
        <title>Draft genome of Bugula neritina, a colonial animal packing powerful symbionts and potential medicines.</title>
        <authorList>
            <person name="Rayko M."/>
        </authorList>
    </citation>
    <scope>NUCLEOTIDE SEQUENCE [LARGE SCALE GENOMIC DNA]</scope>
    <source>
        <strain evidence="2">Kwan_BN1</strain>
    </source>
</reference>
<evidence type="ECO:0000313" key="2">
    <source>
        <dbReference type="EMBL" id="KAF6027519.1"/>
    </source>
</evidence>
<dbReference type="AlphaFoldDB" id="A0A7J7JMF5"/>
<gene>
    <name evidence="2" type="ORF">EB796_014185</name>
</gene>